<dbReference type="GO" id="GO:0008270">
    <property type="term" value="F:zinc ion binding"/>
    <property type="evidence" value="ECO:0007669"/>
    <property type="project" value="InterPro"/>
</dbReference>
<feature type="region of interest" description="Disordered" evidence="1">
    <location>
        <begin position="95"/>
        <end position="125"/>
    </location>
</feature>
<name>M0QE80_9ACTN</name>
<reference evidence="3 4" key="1">
    <citation type="submission" date="2013-01" db="EMBL/GenBank/DDBJ databases">
        <title>Whole genome shotgun sequence of Gordonia soli NBRC 108243.</title>
        <authorList>
            <person name="Isaki-Nakamura S."/>
            <person name="Hosoyama A."/>
            <person name="Tsuchikane K."/>
            <person name="Ando Y."/>
            <person name="Baba S."/>
            <person name="Ohji S."/>
            <person name="Hamada M."/>
            <person name="Tamura T."/>
            <person name="Yamazoe A."/>
            <person name="Yamazaki S."/>
            <person name="Fujita N."/>
        </authorList>
    </citation>
    <scope>NUCLEOTIDE SEQUENCE [LARGE SCALE GENOMIC DNA]</scope>
    <source>
        <strain evidence="3 4">NBRC 108243</strain>
    </source>
</reference>
<dbReference type="AlphaFoldDB" id="M0QE80"/>
<dbReference type="Gene3D" id="1.10.30.50">
    <property type="match status" value="1"/>
</dbReference>
<dbReference type="InterPro" id="IPR003615">
    <property type="entry name" value="HNH_nuc"/>
</dbReference>
<sequence>MLAADNDLTPVQWERVRSAWGGCAYCGATDTPLQRDCVQPISVGGRYTVGNVVPACRSCNTSKCNSEVTMWMRRKKLDERLFLERLSVIARTLADPAPDPTVAEPAITEPDVSDIDTEGCVSGTT</sequence>
<dbReference type="Pfam" id="PF01844">
    <property type="entry name" value="HNH"/>
    <property type="match status" value="1"/>
</dbReference>
<dbReference type="GO" id="GO:0003676">
    <property type="term" value="F:nucleic acid binding"/>
    <property type="evidence" value="ECO:0007669"/>
    <property type="project" value="InterPro"/>
</dbReference>
<organism evidence="3 4">
    <name type="scientific">Gordonia soli NBRC 108243</name>
    <dbReference type="NCBI Taxonomy" id="1223545"/>
    <lineage>
        <taxon>Bacteria</taxon>
        <taxon>Bacillati</taxon>
        <taxon>Actinomycetota</taxon>
        <taxon>Actinomycetes</taxon>
        <taxon>Mycobacteriales</taxon>
        <taxon>Gordoniaceae</taxon>
        <taxon>Gordonia</taxon>
    </lineage>
</organism>
<protein>
    <recommendedName>
        <fullName evidence="2">HNH nuclease domain-containing protein</fullName>
    </recommendedName>
</protein>
<dbReference type="CDD" id="cd00085">
    <property type="entry name" value="HNHc"/>
    <property type="match status" value="1"/>
</dbReference>
<accession>M0QE80</accession>
<dbReference type="InterPro" id="IPR002711">
    <property type="entry name" value="HNH"/>
</dbReference>
<dbReference type="EMBL" id="BANX01000005">
    <property type="protein sequence ID" value="GAC66883.1"/>
    <property type="molecule type" value="Genomic_DNA"/>
</dbReference>
<dbReference type="GO" id="GO:0004519">
    <property type="term" value="F:endonuclease activity"/>
    <property type="evidence" value="ECO:0007669"/>
    <property type="project" value="InterPro"/>
</dbReference>
<dbReference type="Proteomes" id="UP000011666">
    <property type="component" value="Unassembled WGS sequence"/>
</dbReference>
<keyword evidence="4" id="KW-1185">Reference proteome</keyword>
<dbReference type="eggNOG" id="COG1403">
    <property type="taxonomic scope" value="Bacteria"/>
</dbReference>
<feature type="domain" description="HNH nuclease" evidence="2">
    <location>
        <begin position="11"/>
        <end position="61"/>
    </location>
</feature>
<comment type="caution">
    <text evidence="3">The sequence shown here is derived from an EMBL/GenBank/DDBJ whole genome shotgun (WGS) entry which is preliminary data.</text>
</comment>
<gene>
    <name evidence="3" type="ORF">GS4_05_00920</name>
</gene>
<evidence type="ECO:0000256" key="1">
    <source>
        <dbReference type="SAM" id="MobiDB-lite"/>
    </source>
</evidence>
<evidence type="ECO:0000313" key="4">
    <source>
        <dbReference type="Proteomes" id="UP000011666"/>
    </source>
</evidence>
<dbReference type="SMART" id="SM00507">
    <property type="entry name" value="HNHc"/>
    <property type="match status" value="1"/>
</dbReference>
<evidence type="ECO:0000313" key="3">
    <source>
        <dbReference type="EMBL" id="GAC66883.1"/>
    </source>
</evidence>
<evidence type="ECO:0000259" key="2">
    <source>
        <dbReference type="SMART" id="SM00507"/>
    </source>
</evidence>
<proteinExistence type="predicted"/>
<dbReference type="STRING" id="1223545.GS4_05_00920"/>